<protein>
    <recommendedName>
        <fullName evidence="4">DNA damage-responsive protein 48</fullName>
    </recommendedName>
</protein>
<comment type="caution">
    <text evidence="2">The sequence shown here is derived from an EMBL/GenBank/DDBJ whole genome shotgun (WGS) entry which is preliminary data.</text>
</comment>
<dbReference type="PANTHER" id="PTHR40462:SF1">
    <property type="entry name" value="EXPRESSED PROTEIN"/>
    <property type="match status" value="1"/>
</dbReference>
<dbReference type="EMBL" id="JAVDPF010000026">
    <property type="protein sequence ID" value="KAL1871793.1"/>
    <property type="molecule type" value="Genomic_DNA"/>
</dbReference>
<evidence type="ECO:0000256" key="1">
    <source>
        <dbReference type="SAM" id="MobiDB-lite"/>
    </source>
</evidence>
<feature type="region of interest" description="Disordered" evidence="1">
    <location>
        <begin position="1"/>
        <end position="59"/>
    </location>
</feature>
<reference evidence="2 3" key="1">
    <citation type="journal article" date="2024" name="IMA Fungus">
        <title>IMA Genome - F19 : A genome assembly and annotation guide to empower mycologists, including annotated draft genome sequences of Ceratocystis pirilliformis, Diaporthe australafricana, Fusarium ophioides, Paecilomyces lecythidis, and Sporothrix stenoceras.</title>
        <authorList>
            <person name="Aylward J."/>
            <person name="Wilson A.M."/>
            <person name="Visagie C.M."/>
            <person name="Spraker J."/>
            <person name="Barnes I."/>
            <person name="Buitendag C."/>
            <person name="Ceriani C."/>
            <person name="Del Mar Angel L."/>
            <person name="du Plessis D."/>
            <person name="Fuchs T."/>
            <person name="Gasser K."/>
            <person name="Kramer D."/>
            <person name="Li W."/>
            <person name="Munsamy K."/>
            <person name="Piso A."/>
            <person name="Price J.L."/>
            <person name="Sonnekus B."/>
            <person name="Thomas C."/>
            <person name="van der Nest A."/>
            <person name="van Dijk A."/>
            <person name="van Heerden A."/>
            <person name="van Vuuren N."/>
            <person name="Yilmaz N."/>
            <person name="Duong T.A."/>
            <person name="van der Merwe N.A."/>
            <person name="Wingfield M.J."/>
            <person name="Wingfield B.D."/>
        </authorList>
    </citation>
    <scope>NUCLEOTIDE SEQUENCE [LARGE SCALE GENOMIC DNA]</scope>
    <source>
        <strain evidence="2 3">CMW 18167</strain>
    </source>
</reference>
<organism evidence="2 3">
    <name type="scientific">Paecilomyces lecythidis</name>
    <dbReference type="NCBI Taxonomy" id="3004212"/>
    <lineage>
        <taxon>Eukaryota</taxon>
        <taxon>Fungi</taxon>
        <taxon>Dikarya</taxon>
        <taxon>Ascomycota</taxon>
        <taxon>Pezizomycotina</taxon>
        <taxon>Eurotiomycetes</taxon>
        <taxon>Eurotiomycetidae</taxon>
        <taxon>Eurotiales</taxon>
        <taxon>Thermoascaceae</taxon>
        <taxon>Paecilomyces</taxon>
    </lineage>
</organism>
<sequence length="109" mass="11537">MDALKNIAGGLGGGENQNQQGSSDSKQGGGDLLSNLGNKINSAAGGGKESEKNEDYLDKGVDLVQEKVLHQGPQDNESAIEQAKDEQISDFIRSQYKSKTGSDFPIPDK</sequence>
<evidence type="ECO:0000313" key="2">
    <source>
        <dbReference type="EMBL" id="KAL1871793.1"/>
    </source>
</evidence>
<evidence type="ECO:0008006" key="4">
    <source>
        <dbReference type="Google" id="ProtNLM"/>
    </source>
</evidence>
<gene>
    <name evidence="2" type="ORF">Plec18167_006943</name>
</gene>
<accession>A0ABR3X787</accession>
<dbReference type="Proteomes" id="UP001583193">
    <property type="component" value="Unassembled WGS sequence"/>
</dbReference>
<feature type="compositionally biased region" description="Low complexity" evidence="1">
    <location>
        <begin position="16"/>
        <end position="26"/>
    </location>
</feature>
<feature type="compositionally biased region" description="Basic and acidic residues" evidence="1">
    <location>
        <begin position="48"/>
        <end position="59"/>
    </location>
</feature>
<dbReference type="PANTHER" id="PTHR40462">
    <property type="entry name" value="CHROMOSOME 1, WHOLE GENOME SHOTGUN SEQUENCE"/>
    <property type="match status" value="1"/>
</dbReference>
<evidence type="ECO:0000313" key="3">
    <source>
        <dbReference type="Proteomes" id="UP001583193"/>
    </source>
</evidence>
<keyword evidence="3" id="KW-1185">Reference proteome</keyword>
<proteinExistence type="predicted"/>
<name>A0ABR3X787_9EURO</name>